<organism evidence="7 8">
    <name type="scientific">Aromatoleum buckelii</name>
    <dbReference type="NCBI Taxonomy" id="200254"/>
    <lineage>
        <taxon>Bacteria</taxon>
        <taxon>Pseudomonadati</taxon>
        <taxon>Pseudomonadota</taxon>
        <taxon>Betaproteobacteria</taxon>
        <taxon>Rhodocyclales</taxon>
        <taxon>Rhodocyclaceae</taxon>
        <taxon>Aromatoleum</taxon>
    </lineage>
</organism>
<keyword evidence="3 4" id="KW-0408">Iron</keyword>
<feature type="domain" description="Cytochrome c" evidence="6">
    <location>
        <begin position="34"/>
        <end position="106"/>
    </location>
</feature>
<feature type="signal peptide" evidence="5">
    <location>
        <begin position="1"/>
        <end position="30"/>
    </location>
</feature>
<evidence type="ECO:0000313" key="7">
    <source>
        <dbReference type="EMBL" id="NMF94710.1"/>
    </source>
</evidence>
<feature type="chain" id="PRO_5047033090" evidence="5">
    <location>
        <begin position="31"/>
        <end position="112"/>
    </location>
</feature>
<reference evidence="7" key="1">
    <citation type="submission" date="2019-12" db="EMBL/GenBank/DDBJ databases">
        <title>Comparative genomics gives insights into the taxonomy of the Azoarcus-Aromatoleum group and reveals separate origins of nif in the plant-associated Azoarcus and non-plant-associated Aromatoleum sub-groups.</title>
        <authorList>
            <person name="Lafos M."/>
            <person name="Maluk M."/>
            <person name="Batista M."/>
            <person name="Junghare M."/>
            <person name="Carmona M."/>
            <person name="Faoro H."/>
            <person name="Cruz L.M."/>
            <person name="Battistoni F."/>
            <person name="De Souza E."/>
            <person name="Pedrosa F."/>
            <person name="Chen W.-M."/>
            <person name="Poole P.S."/>
            <person name="Dixon R.A."/>
            <person name="James E.K."/>
        </authorList>
    </citation>
    <scope>NUCLEOTIDE SEQUENCE</scope>
    <source>
        <strain evidence="7">U120</strain>
    </source>
</reference>
<dbReference type="EMBL" id="WTVH01000035">
    <property type="protein sequence ID" value="NMF94710.1"/>
    <property type="molecule type" value="Genomic_DNA"/>
</dbReference>
<keyword evidence="8" id="KW-1185">Reference proteome</keyword>
<evidence type="ECO:0000256" key="5">
    <source>
        <dbReference type="SAM" id="SignalP"/>
    </source>
</evidence>
<dbReference type="Proteomes" id="UP000601990">
    <property type="component" value="Unassembled WGS sequence"/>
</dbReference>
<proteinExistence type="predicted"/>
<sequence>MSDSLSGKAAKRVLVASVLPFALLAASTLAQDDSQWGSGKNLYDKICGHCHDPKVGVGPVIAGRDLPEDYVRFIVRNGFNAMPAFPASYIDDESIAQVTEYLSTLPAPAARP</sequence>
<evidence type="ECO:0000259" key="6">
    <source>
        <dbReference type="PROSITE" id="PS51007"/>
    </source>
</evidence>
<gene>
    <name evidence="7" type="ORF">GO608_15395</name>
</gene>
<evidence type="ECO:0000313" key="8">
    <source>
        <dbReference type="Proteomes" id="UP000601990"/>
    </source>
</evidence>
<dbReference type="Pfam" id="PF13442">
    <property type="entry name" value="Cytochrome_CBB3"/>
    <property type="match status" value="1"/>
</dbReference>
<evidence type="ECO:0000256" key="2">
    <source>
        <dbReference type="ARBA" id="ARBA00022723"/>
    </source>
</evidence>
<comment type="caution">
    <text evidence="7">The sequence shown here is derived from an EMBL/GenBank/DDBJ whole genome shotgun (WGS) entry which is preliminary data.</text>
</comment>
<name>A0ABX1N622_9RHOO</name>
<dbReference type="InterPro" id="IPR009056">
    <property type="entry name" value="Cyt_c-like_dom"/>
</dbReference>
<dbReference type="RefSeq" id="WP_169199929.1">
    <property type="nucleotide sequence ID" value="NZ_WTVH02000001.1"/>
</dbReference>
<dbReference type="PROSITE" id="PS51007">
    <property type="entry name" value="CYTC"/>
    <property type="match status" value="1"/>
</dbReference>
<evidence type="ECO:0000256" key="4">
    <source>
        <dbReference type="PROSITE-ProRule" id="PRU00433"/>
    </source>
</evidence>
<keyword evidence="5" id="KW-0732">Signal</keyword>
<evidence type="ECO:0000256" key="1">
    <source>
        <dbReference type="ARBA" id="ARBA00022617"/>
    </source>
</evidence>
<dbReference type="Gene3D" id="1.10.760.10">
    <property type="entry name" value="Cytochrome c-like domain"/>
    <property type="match status" value="1"/>
</dbReference>
<keyword evidence="2 4" id="KW-0479">Metal-binding</keyword>
<keyword evidence="1 4" id="KW-0349">Heme</keyword>
<accession>A0ABX1N622</accession>
<protein>
    <submittedName>
        <fullName evidence="7">4-cresol dehydrogenase</fullName>
    </submittedName>
</protein>
<dbReference type="InterPro" id="IPR036909">
    <property type="entry name" value="Cyt_c-like_dom_sf"/>
</dbReference>
<dbReference type="SUPFAM" id="SSF46626">
    <property type="entry name" value="Cytochrome c"/>
    <property type="match status" value="1"/>
</dbReference>
<evidence type="ECO:0000256" key="3">
    <source>
        <dbReference type="ARBA" id="ARBA00023004"/>
    </source>
</evidence>